<feature type="domain" description="Peptidoglycan binding-like" evidence="1">
    <location>
        <begin position="129"/>
        <end position="181"/>
    </location>
</feature>
<dbReference type="Gene3D" id="1.10.101.10">
    <property type="entry name" value="PGBD-like superfamily/PGBD"/>
    <property type="match status" value="1"/>
</dbReference>
<dbReference type="Proteomes" id="UP001139493">
    <property type="component" value="Unassembled WGS sequence"/>
</dbReference>
<dbReference type="InterPro" id="IPR036365">
    <property type="entry name" value="PGBD-like_sf"/>
</dbReference>
<dbReference type="InterPro" id="IPR036366">
    <property type="entry name" value="PGBDSf"/>
</dbReference>
<protein>
    <submittedName>
        <fullName evidence="2">Peptidoglycan binding domain-containing protein</fullName>
    </submittedName>
</protein>
<sequence length="351" mass="35335">MSRRRTALAAGVTGVLVVALATAGLLWFRSGTADADPEATPSTGPTTTVQRVDLTDRQLVPGTLGFGVPQTVTGRGGGTVTALPAPGAVVRRGEQLYRADDEPVTLLTGGTPFFRKLAVPKKAGEAYLTGNDVAVLKKNLDALGYYVGTRQDPAYTPALGEAVRQWQDDVGLEPTGELDPASAVVLPTAVRVESVSAALGDPADADLMTVTSTARTVSVQLDAVQGAAHPVGAAVTVMLADGTAVPGEVASVGTQQGDDGAQKSVAVIAADEPGAFDGATSDAVRVAFAGTTHEDVLAVPVSALLALAGGGYGVELPDGTLLRVKTGLFADGLVEVSGDGVTDGLTVVDAP</sequence>
<evidence type="ECO:0000313" key="3">
    <source>
        <dbReference type="Proteomes" id="UP001139493"/>
    </source>
</evidence>
<evidence type="ECO:0000313" key="2">
    <source>
        <dbReference type="EMBL" id="MCP2264368.1"/>
    </source>
</evidence>
<keyword evidence="3" id="KW-1185">Reference proteome</keyword>
<proteinExistence type="predicted"/>
<dbReference type="EMBL" id="JAMTCS010000004">
    <property type="protein sequence ID" value="MCP2264368.1"/>
    <property type="molecule type" value="Genomic_DNA"/>
</dbReference>
<name>A0A9X2G299_9MICO</name>
<accession>A0A9X2G299</accession>
<dbReference type="Pfam" id="PF01471">
    <property type="entry name" value="PG_binding_1"/>
    <property type="match status" value="1"/>
</dbReference>
<dbReference type="InterPro" id="IPR002477">
    <property type="entry name" value="Peptidoglycan-bd-like"/>
</dbReference>
<dbReference type="InterPro" id="IPR006311">
    <property type="entry name" value="TAT_signal"/>
</dbReference>
<dbReference type="PROSITE" id="PS51318">
    <property type="entry name" value="TAT"/>
    <property type="match status" value="1"/>
</dbReference>
<dbReference type="RefSeq" id="WP_253834656.1">
    <property type="nucleotide sequence ID" value="NZ_JAMTCS010000004.1"/>
</dbReference>
<dbReference type="AlphaFoldDB" id="A0A9X2G299"/>
<dbReference type="SUPFAM" id="SSF47090">
    <property type="entry name" value="PGBD-like"/>
    <property type="match status" value="1"/>
</dbReference>
<reference evidence="2" key="1">
    <citation type="submission" date="2022-06" db="EMBL/GenBank/DDBJ databases">
        <title>Genomic Encyclopedia of Archaeal and Bacterial Type Strains, Phase II (KMG-II): from individual species to whole genera.</title>
        <authorList>
            <person name="Goeker M."/>
        </authorList>
    </citation>
    <scope>NUCLEOTIDE SEQUENCE</scope>
    <source>
        <strain evidence="2">DSM 26652</strain>
    </source>
</reference>
<organism evidence="2 3">
    <name type="scientific">Promicromonospora thailandica</name>
    <dbReference type="NCBI Taxonomy" id="765201"/>
    <lineage>
        <taxon>Bacteria</taxon>
        <taxon>Bacillati</taxon>
        <taxon>Actinomycetota</taxon>
        <taxon>Actinomycetes</taxon>
        <taxon>Micrococcales</taxon>
        <taxon>Promicromonosporaceae</taxon>
        <taxon>Promicromonospora</taxon>
    </lineage>
</organism>
<comment type="caution">
    <text evidence="2">The sequence shown here is derived from an EMBL/GenBank/DDBJ whole genome shotgun (WGS) entry which is preliminary data.</text>
</comment>
<gene>
    <name evidence="2" type="ORF">APR03_001704</name>
</gene>
<evidence type="ECO:0000259" key="1">
    <source>
        <dbReference type="Pfam" id="PF01471"/>
    </source>
</evidence>